<feature type="transmembrane region" description="Helical" evidence="1">
    <location>
        <begin position="110"/>
        <end position="130"/>
    </location>
</feature>
<comment type="caution">
    <text evidence="2">The sequence shown here is derived from an EMBL/GenBank/DDBJ whole genome shotgun (WGS) entry which is preliminary data.</text>
</comment>
<evidence type="ECO:0000313" key="3">
    <source>
        <dbReference type="Proteomes" id="UP001597461"/>
    </source>
</evidence>
<dbReference type="Proteomes" id="UP001597461">
    <property type="component" value="Unassembled WGS sequence"/>
</dbReference>
<dbReference type="EMBL" id="JBHULL010000007">
    <property type="protein sequence ID" value="MFD2582303.1"/>
    <property type="molecule type" value="Genomic_DNA"/>
</dbReference>
<gene>
    <name evidence="2" type="ORF">ACFSR6_07380</name>
</gene>
<feature type="transmembrane region" description="Helical" evidence="1">
    <location>
        <begin position="55"/>
        <end position="79"/>
    </location>
</feature>
<dbReference type="SUPFAM" id="SSF53474">
    <property type="entry name" value="alpha/beta-Hydrolases"/>
    <property type="match status" value="1"/>
</dbReference>
<dbReference type="RefSeq" id="WP_379076998.1">
    <property type="nucleotide sequence ID" value="NZ_JBHULL010000007.1"/>
</dbReference>
<accession>A0ABW5MI35</accession>
<keyword evidence="1" id="KW-0472">Membrane</keyword>
<dbReference type="PANTHER" id="PTHR33428:SF14">
    <property type="entry name" value="CARBOXYLESTERASE TYPE B DOMAIN-CONTAINING PROTEIN"/>
    <property type="match status" value="1"/>
</dbReference>
<sequence length="749" mass="84013">MAIIKKIRSIFKRVIEFLSPSNKLPALAQKLVAAFVVIFLSTLHVLYLIGDVSPIYLFAYLLFYVGCGVIFSVLLVWLLKLVRCIPSAYQVAIIFSYLAAFYFFHLPTNYGWLLILSTVILPVFVLTGLYQWKKGDLFPLKSPKRILWFAILLVSSVVLVSGLIMLLGQGSKPQTVINYKLHGGLPLALNLPDPSARGRYKPYFLTYGSGKDKWRKEFADGVTIKTSSIDGSRLLTSWTGISGKLRTLYFGCDEKSLPMNALVWYPREKKEKLPLVMIIHGNHLGQQASDPGYAFLGELLASRGYMVVSVDENFLNLSLTDLDVFGGGLKNENAARAWLLLKHLELLRNWNKTPGNIFYNRLDMNKIAIIGHSRGGEAVTHAAVFNKLSHYPDDAREKFDFNFNIGAVVAIAPVDGQYKPGGTLTVAKDVNFFVIQGALDMDMQTYGGLTTMKRIQFSPGFNGFKAGLYLSGANHGQFNSVWGRRDGTGPGINKFNLKQLMDEKEQQKILSIYISSFLESTINGNEGYKPLFMDARFGRNWLPKKIYMNQFEPAQKTVLADFDEDIDVNTSTINGGRITTSGLRQWKEQQNKFLWGIQVTKGVYLGWDSLKHQSGFFSLTLASPLSLSGKMLSFSLAANKENTDGHAKPTDFTIILEDSEKHKLSFPLSSCSMLQPQIAKNLGKFSFFDDYPNSEAVPDFFYFDIAKLLNAETKLRLNDLKKIKFIFNKTRSGDIILDDLALIDKPSKP</sequence>
<feature type="transmembrane region" description="Helical" evidence="1">
    <location>
        <begin position="86"/>
        <end position="104"/>
    </location>
</feature>
<dbReference type="InterPro" id="IPR029058">
    <property type="entry name" value="AB_hydrolase_fold"/>
</dbReference>
<evidence type="ECO:0000313" key="2">
    <source>
        <dbReference type="EMBL" id="MFD2582303.1"/>
    </source>
</evidence>
<dbReference type="PANTHER" id="PTHR33428">
    <property type="entry name" value="CHLOROPHYLLASE-2, CHLOROPLASTIC"/>
    <property type="match status" value="1"/>
</dbReference>
<evidence type="ECO:0000256" key="1">
    <source>
        <dbReference type="SAM" id="Phobius"/>
    </source>
</evidence>
<name>A0ABW5MI35_9SPHI</name>
<proteinExistence type="predicted"/>
<feature type="transmembrane region" description="Helical" evidence="1">
    <location>
        <begin position="146"/>
        <end position="168"/>
    </location>
</feature>
<organism evidence="2 3">
    <name type="scientific">Pedobacter vanadiisoli</name>
    <dbReference type="NCBI Taxonomy" id="1761975"/>
    <lineage>
        <taxon>Bacteria</taxon>
        <taxon>Pseudomonadati</taxon>
        <taxon>Bacteroidota</taxon>
        <taxon>Sphingobacteriia</taxon>
        <taxon>Sphingobacteriales</taxon>
        <taxon>Sphingobacteriaceae</taxon>
        <taxon>Pedobacter</taxon>
    </lineage>
</organism>
<evidence type="ECO:0008006" key="4">
    <source>
        <dbReference type="Google" id="ProtNLM"/>
    </source>
</evidence>
<protein>
    <recommendedName>
        <fullName evidence="4">Chlorophyllase-like protein</fullName>
    </recommendedName>
</protein>
<feature type="transmembrane region" description="Helical" evidence="1">
    <location>
        <begin position="31"/>
        <end position="49"/>
    </location>
</feature>
<dbReference type="Gene3D" id="3.40.50.1820">
    <property type="entry name" value="alpha/beta hydrolase"/>
    <property type="match status" value="1"/>
</dbReference>
<keyword evidence="3" id="KW-1185">Reference proteome</keyword>
<keyword evidence="1" id="KW-1133">Transmembrane helix</keyword>
<reference evidence="3" key="1">
    <citation type="journal article" date="2019" name="Int. J. Syst. Evol. Microbiol.">
        <title>The Global Catalogue of Microorganisms (GCM) 10K type strain sequencing project: providing services to taxonomists for standard genome sequencing and annotation.</title>
        <authorList>
            <consortium name="The Broad Institute Genomics Platform"/>
            <consortium name="The Broad Institute Genome Sequencing Center for Infectious Disease"/>
            <person name="Wu L."/>
            <person name="Ma J."/>
        </authorList>
    </citation>
    <scope>NUCLEOTIDE SEQUENCE [LARGE SCALE GENOMIC DNA]</scope>
    <source>
        <strain evidence="3">KCTC 42866</strain>
    </source>
</reference>
<keyword evidence="1" id="KW-0812">Transmembrane</keyword>